<organism evidence="1 2">
    <name type="scientific">Halopseudomonas oceani</name>
    <dbReference type="NCBI Taxonomy" id="1708783"/>
    <lineage>
        <taxon>Bacteria</taxon>
        <taxon>Pseudomonadati</taxon>
        <taxon>Pseudomonadota</taxon>
        <taxon>Gammaproteobacteria</taxon>
        <taxon>Pseudomonadales</taxon>
        <taxon>Pseudomonadaceae</taxon>
        <taxon>Halopseudomonas</taxon>
    </lineage>
</organism>
<dbReference type="Gene3D" id="3.30.870.10">
    <property type="entry name" value="Endonuclease Chain A"/>
    <property type="match status" value="1"/>
</dbReference>
<gene>
    <name evidence="1" type="ORF">C1949_14520</name>
</gene>
<dbReference type="EMBL" id="PPSK01000015">
    <property type="protein sequence ID" value="POB02056.1"/>
    <property type="molecule type" value="Genomic_DNA"/>
</dbReference>
<dbReference type="CDD" id="cd09176">
    <property type="entry name" value="PLDc_unchar6"/>
    <property type="match status" value="1"/>
</dbReference>
<dbReference type="InterPro" id="IPR059166">
    <property type="entry name" value="PLD-like_cat"/>
</dbReference>
<keyword evidence="2" id="KW-1185">Reference proteome</keyword>
<sequence>MLSPDSRAVAMDLLKPPPGYRIDRTVLTTYSLDLEVLLALPLAVLAQTDAGVEQLLLDPLMLLEAIREAGERIQIFVDEAGIAVPANGRALYGALESSVHPVKAPNGGVFHPKVWVARFVHDNEPPLIRVSVASRNLTFDRSWDIALTSEATPGKKTIAASKPLSDLLRRLPGLGDETLEDAVIADIQHLADEVQRTAFPAPEGFDSGLGFYVLGLGKQRAHWSPVEQATRILAIAPFLSDKALQKIARLASNESLLVSRADQLSQLETDLANDWSVVQVLSPTADVEAEDESRLRPSGLHAKLMVFEWGHRATWFIGSANLTDAAFTGRNVELMASASGPKGRPGGKGIGINLFMESGFQSLCEDYQPAEYAPEEESAQEAATKLKQAREALLGAELRVSCRPAEDDWQMAVQGGIALPQGVTLTAWPLSLEGHQAKEWQDGVSWYLPIARLTAFIAFSIAVDGHDERLDLAIKLPVEGMPEERIHHVLRTLIDSPERFMQFLRALLGGLEEIAGLIGDSSGQTWNFAGGQGLRGEPLLEDMLRAASRDPQRLLPVRRLIADLRQSEEGRKIVPDDLYVVWQVVDSVLNDMEAQ</sequence>
<name>A0A2P4ESN7_9GAMM</name>
<accession>A0A2P4ESN7</accession>
<dbReference type="AlphaFoldDB" id="A0A2P4ESN7"/>
<dbReference type="Proteomes" id="UP000243451">
    <property type="component" value="Unassembled WGS sequence"/>
</dbReference>
<proteinExistence type="predicted"/>
<dbReference type="RefSeq" id="WP_104739197.1">
    <property type="nucleotide sequence ID" value="NZ_BMHR01000004.1"/>
</dbReference>
<evidence type="ECO:0000313" key="2">
    <source>
        <dbReference type="Proteomes" id="UP000243451"/>
    </source>
</evidence>
<dbReference type="OrthoDB" id="369674at2"/>
<evidence type="ECO:0008006" key="3">
    <source>
        <dbReference type="Google" id="ProtNLM"/>
    </source>
</evidence>
<protein>
    <recommendedName>
        <fullName evidence="3">PLD phosphodiesterase domain-containing protein</fullName>
    </recommendedName>
</protein>
<reference evidence="1 2" key="1">
    <citation type="submission" date="2018-01" db="EMBL/GenBank/DDBJ databases">
        <title>Draft genome of the type strain Pseudomonas oceani DSM 100277 isolated from the deep water in Okinawa trough, northwestern Pacific Ocean.</title>
        <authorList>
            <person name="Gomila M."/>
            <person name="Mulet M."/>
            <person name="Garcia-Valdes E."/>
            <person name="Lalucat J."/>
        </authorList>
    </citation>
    <scope>NUCLEOTIDE SEQUENCE [LARGE SCALE GENOMIC DNA]</scope>
    <source>
        <strain evidence="1 2">DSM 100277</strain>
    </source>
</reference>
<evidence type="ECO:0000313" key="1">
    <source>
        <dbReference type="EMBL" id="POB02056.1"/>
    </source>
</evidence>
<comment type="caution">
    <text evidence="1">The sequence shown here is derived from an EMBL/GenBank/DDBJ whole genome shotgun (WGS) entry which is preliminary data.</text>
</comment>